<evidence type="ECO:0008006" key="4">
    <source>
        <dbReference type="Google" id="ProtNLM"/>
    </source>
</evidence>
<evidence type="ECO:0000256" key="1">
    <source>
        <dbReference type="SAM" id="MobiDB-lite"/>
    </source>
</evidence>
<reference evidence="2" key="2">
    <citation type="submission" date="2025-05" db="UniProtKB">
        <authorList>
            <consortium name="EnsemblMetazoa"/>
        </authorList>
    </citation>
    <scope>IDENTIFICATION</scope>
    <source>
        <strain evidence="2">Foshan</strain>
    </source>
</reference>
<dbReference type="InterPro" id="IPR043502">
    <property type="entry name" value="DNA/RNA_pol_sf"/>
</dbReference>
<dbReference type="CDD" id="cd01644">
    <property type="entry name" value="RT_pepA17"/>
    <property type="match status" value="1"/>
</dbReference>
<reference evidence="3" key="1">
    <citation type="journal article" date="2015" name="Proc. Natl. Acad. Sci. U.S.A.">
        <title>Genome sequence of the Asian Tiger mosquito, Aedes albopictus, reveals insights into its biology, genetics, and evolution.</title>
        <authorList>
            <person name="Chen X.G."/>
            <person name="Jiang X."/>
            <person name="Gu J."/>
            <person name="Xu M."/>
            <person name="Wu Y."/>
            <person name="Deng Y."/>
            <person name="Zhang C."/>
            <person name="Bonizzoni M."/>
            <person name="Dermauw W."/>
            <person name="Vontas J."/>
            <person name="Armbruster P."/>
            <person name="Huang X."/>
            <person name="Yang Y."/>
            <person name="Zhang H."/>
            <person name="He W."/>
            <person name="Peng H."/>
            <person name="Liu Y."/>
            <person name="Wu K."/>
            <person name="Chen J."/>
            <person name="Lirakis M."/>
            <person name="Topalis P."/>
            <person name="Van Leeuwen T."/>
            <person name="Hall A.B."/>
            <person name="Jiang X."/>
            <person name="Thorpe C."/>
            <person name="Mueller R.L."/>
            <person name="Sun C."/>
            <person name="Waterhouse R.M."/>
            <person name="Yan G."/>
            <person name="Tu Z.J."/>
            <person name="Fang X."/>
            <person name="James A.A."/>
        </authorList>
    </citation>
    <scope>NUCLEOTIDE SEQUENCE [LARGE SCALE GENOMIC DNA]</scope>
    <source>
        <strain evidence="3">Foshan</strain>
    </source>
</reference>
<feature type="region of interest" description="Disordered" evidence="1">
    <location>
        <begin position="407"/>
        <end position="453"/>
    </location>
</feature>
<dbReference type="Gene3D" id="2.40.70.10">
    <property type="entry name" value="Acid Proteases"/>
    <property type="match status" value="1"/>
</dbReference>
<proteinExistence type="predicted"/>
<dbReference type="PANTHER" id="PTHR47331">
    <property type="entry name" value="PHD-TYPE DOMAIN-CONTAINING PROTEIN"/>
    <property type="match status" value="1"/>
</dbReference>
<dbReference type="PROSITE" id="PS00141">
    <property type="entry name" value="ASP_PROTEASE"/>
    <property type="match status" value="1"/>
</dbReference>
<evidence type="ECO:0000313" key="2">
    <source>
        <dbReference type="EnsemblMetazoa" id="AALFPA23_010599.P14859"/>
    </source>
</evidence>
<dbReference type="RefSeq" id="XP_062704182.1">
    <property type="nucleotide sequence ID" value="XM_062848198.1"/>
</dbReference>
<dbReference type="InterPro" id="IPR008042">
    <property type="entry name" value="Retrotrans_Pao"/>
</dbReference>
<feature type="region of interest" description="Disordered" evidence="1">
    <location>
        <begin position="1"/>
        <end position="22"/>
    </location>
</feature>
<name>A0ABM1YMW9_AEDAL</name>
<dbReference type="PANTHER" id="PTHR47331:SF4">
    <property type="entry name" value="PEPTIDASE S1 DOMAIN-CONTAINING PROTEIN"/>
    <property type="match status" value="1"/>
</dbReference>
<organism evidence="2 3">
    <name type="scientific">Aedes albopictus</name>
    <name type="common">Asian tiger mosquito</name>
    <name type="synonym">Stegomyia albopicta</name>
    <dbReference type="NCBI Taxonomy" id="7160"/>
    <lineage>
        <taxon>Eukaryota</taxon>
        <taxon>Metazoa</taxon>
        <taxon>Ecdysozoa</taxon>
        <taxon>Arthropoda</taxon>
        <taxon>Hexapoda</taxon>
        <taxon>Insecta</taxon>
        <taxon>Pterygota</taxon>
        <taxon>Neoptera</taxon>
        <taxon>Endopterygota</taxon>
        <taxon>Diptera</taxon>
        <taxon>Nematocera</taxon>
        <taxon>Culicoidea</taxon>
        <taxon>Culicidae</taxon>
        <taxon>Culicinae</taxon>
        <taxon>Aedini</taxon>
        <taxon>Aedes</taxon>
        <taxon>Stegomyia</taxon>
    </lineage>
</organism>
<dbReference type="GeneID" id="134286568"/>
<dbReference type="InterPro" id="IPR005312">
    <property type="entry name" value="DUF1759"/>
</dbReference>
<dbReference type="InterPro" id="IPR021109">
    <property type="entry name" value="Peptidase_aspartic_dom_sf"/>
</dbReference>
<sequence length="1272" mass="143431">MPPKRTPVKNMEGGGSNSAAASNDDAVEEFDALVHMRGSAKAKLTRVKHMMDQIVEEITLPQVKVHQKKVKAAYKEFSDYHERIMAVCPPSKRQDQDCKYVEFETLYDDISLALETWIEMLSQTNRNQQPIVVQPSLPRAIPHFDGKYEQWEKFKVMFRDVVDRSNDPPRIKLYHLEKALIGDAKTIADGNYDHAWEILAERFEDKRRMVDHHISGLLNMRKMLQESHSELRELVDPCVGHVENLKHLGLDFTGVSDTIVTHILSNALDDETKKLWESSVAHGELPEYEDTVKFLKGRISVLERCQKSTSDSKVKQSARGAVKGLVSGKQSSNVKVNVVSSSSCEFCAGDHLAFKCSTFNGLSAEDRLKMVRDKQVCFNCLRRGHRSGEFKSSKTCSKCKRKHHTLLHTEGGSVQNSSSSNSSVTDQQQVPKQAAQSDNANVPGSSTPNTVASNVVEKPISQVLLLTTMVNILDKHGKPQSCRALLDSGSQVNFISEAMLEKLQVDREEIDIPITGINSVRSSVRQRARVEVRSKQNGFKMELDCLVSPKVTGNLPTFEVDAATWNIPAGIQLADPTFFRLGQVDLLIGMEWYDDILKAGRLKLSEDLPTLRDSQFGCDSLNGVMQKFWEVESVSSEQCVKTEAEQCEQHFQSTVRRNEDGRYVVQFPLRESISQLGDSRPMALRRFYALEAKLQKNPDIKKQYDEFVDEYEQLGHCKEVHEAEDPVGLQRWYLPHHAVLKPSNTTTKCRVVFDASAKVGGMALNDVMMVGPTIQPDLLTIILKFRMYRYVLSADIAKMYRQVLKDKCHTPLQRIFYRKKPNEPLRVLELQTVTYGTAAAPFLAIRVLYQLAIDEEAEYPLAAELVKKMFYVDNVLFTGNNLVEVRDLQRELISLLQRGGFHLHKWAANDERLLDSIPEEDPDKLVKIEESSANEVIKTLGLMWDPVGDDFLFRAQSDCNNPAPTKRQVLSVIARLFDPLGLFSPVIVLAKVLMQKLWKNKMDWDDRLDEELLDDWRYFLNALPLAEDFRVPRRVISEEAARIEIHGFADASNTAYGACVYLRSVHSDGTASSSLVTSKSKVCSITPMSIPRKELMAALLLHRLVKKVVDAMELEHVPVTLWSDSQVVIAWLKAVGLPASIHNPADIVSRGMPAKALATSNLWWNGPFFLCSAAYDEVVPAALEDGEIPELKPAVSVNVATVYEELPILTKFESFRKTQRIIAYVLRFIKNCRKIGERSTATTPTISELKEANKRMKSIACKRGSHARESAI</sequence>
<feature type="compositionally biased region" description="Polar residues" evidence="1">
    <location>
        <begin position="434"/>
        <end position="453"/>
    </location>
</feature>
<dbReference type="InterPro" id="IPR001969">
    <property type="entry name" value="Aspartic_peptidase_AS"/>
</dbReference>
<protein>
    <recommendedName>
        <fullName evidence="4">Peptidase aspartic putative domain-containing protein</fullName>
    </recommendedName>
</protein>
<feature type="compositionally biased region" description="Low complexity" evidence="1">
    <location>
        <begin position="413"/>
        <end position="430"/>
    </location>
</feature>
<accession>A0ABM1YMW9</accession>
<keyword evidence="3" id="KW-1185">Reference proteome</keyword>
<dbReference type="Proteomes" id="UP000069940">
    <property type="component" value="Unassembled WGS sequence"/>
</dbReference>
<dbReference type="SUPFAM" id="SSF56672">
    <property type="entry name" value="DNA/RNA polymerases"/>
    <property type="match status" value="1"/>
</dbReference>
<dbReference type="EnsemblMetazoa" id="AALFPA23_010599.R14859">
    <property type="protein sequence ID" value="AALFPA23_010599.P14859"/>
    <property type="gene ID" value="AALFPA23_010599"/>
</dbReference>
<dbReference type="Pfam" id="PF05380">
    <property type="entry name" value="Peptidase_A17"/>
    <property type="match status" value="1"/>
</dbReference>
<dbReference type="CDD" id="cd00303">
    <property type="entry name" value="retropepsin_like"/>
    <property type="match status" value="1"/>
</dbReference>
<dbReference type="Pfam" id="PF03564">
    <property type="entry name" value="DUF1759"/>
    <property type="match status" value="1"/>
</dbReference>
<evidence type="ECO:0000313" key="3">
    <source>
        <dbReference type="Proteomes" id="UP000069940"/>
    </source>
</evidence>